<dbReference type="InterPro" id="IPR000073">
    <property type="entry name" value="AB_hydrolase_1"/>
</dbReference>
<sequence>MNKLSKALLAAAGIGGGATAFGVARLLGDMVVEGIRSAPVAPDEPDAGLVPPAAAPLRSHVHTADGAELNVLTYPADDPADTSDVVVFIHGWTCNTAYWNPQVNHLLGKRTIVAYDQRGHGESRLGRARPTPERLGADLEAVLAAAVPVGRKAVLVGHSMGGITIQAWADQHADEVNERISAVILESTAATDILGRHGLFNPDRPAYTKPFERLTGVLFTSTPLPLPQSEIGARVTRAISMTPTARGAHVVFVDEMVRSCSPIVRALCGNGMNGFDVRTGTGALTVPTTVINGTLDRLLPPVHSDEMAGILHGVGSLYRHVVLDDIGHMLSIEASAEFNAVLDDVLEHAASGGGKAVAQPAATKAAKKAPAKTAAKKAPAKKAPAKKAPAKKAPAKTAPKKTAADKTAAKESAAKPAEPKPTSDS</sequence>
<evidence type="ECO:0000259" key="2">
    <source>
        <dbReference type="Pfam" id="PF12697"/>
    </source>
</evidence>
<dbReference type="Gene3D" id="3.40.50.1820">
    <property type="entry name" value="alpha/beta hydrolase"/>
    <property type="match status" value="1"/>
</dbReference>
<evidence type="ECO:0000256" key="1">
    <source>
        <dbReference type="SAM" id="MobiDB-lite"/>
    </source>
</evidence>
<dbReference type="Proteomes" id="UP000444980">
    <property type="component" value="Unassembled WGS sequence"/>
</dbReference>
<reference evidence="4" key="1">
    <citation type="submission" date="2019-06" db="EMBL/GenBank/DDBJ databases">
        <title>Gordonia isolated from sludge of a wastewater treatment plant.</title>
        <authorList>
            <person name="Tamura T."/>
            <person name="Aoyama K."/>
            <person name="Kang Y."/>
            <person name="Saito S."/>
            <person name="Akiyama N."/>
            <person name="Yazawa K."/>
            <person name="Gonoi T."/>
            <person name="Mikami Y."/>
        </authorList>
    </citation>
    <scope>NUCLEOTIDE SEQUENCE [LARGE SCALE GENOMIC DNA]</scope>
    <source>
        <strain evidence="4">NBRC 107697</strain>
    </source>
</reference>
<feature type="domain" description="AB hydrolase-1" evidence="2">
    <location>
        <begin position="86"/>
        <end position="340"/>
    </location>
</feature>
<feature type="compositionally biased region" description="Basic and acidic residues" evidence="1">
    <location>
        <begin position="402"/>
        <end position="425"/>
    </location>
</feature>
<dbReference type="GO" id="GO:0003824">
    <property type="term" value="F:catalytic activity"/>
    <property type="evidence" value="ECO:0007669"/>
    <property type="project" value="UniProtKB-ARBA"/>
</dbReference>
<keyword evidence="4" id="KW-1185">Reference proteome</keyword>
<feature type="compositionally biased region" description="Basic residues" evidence="1">
    <location>
        <begin position="365"/>
        <end position="394"/>
    </location>
</feature>
<feature type="region of interest" description="Disordered" evidence="1">
    <location>
        <begin position="354"/>
        <end position="425"/>
    </location>
</feature>
<dbReference type="SUPFAM" id="SSF53474">
    <property type="entry name" value="alpha/beta-Hydrolases"/>
    <property type="match status" value="1"/>
</dbReference>
<dbReference type="EMBL" id="BJOU01000001">
    <property type="protein sequence ID" value="GED96747.1"/>
    <property type="molecule type" value="Genomic_DNA"/>
</dbReference>
<evidence type="ECO:0000313" key="4">
    <source>
        <dbReference type="Proteomes" id="UP000444980"/>
    </source>
</evidence>
<dbReference type="PANTHER" id="PTHR43798:SF33">
    <property type="entry name" value="HYDROLASE, PUTATIVE (AFU_ORTHOLOGUE AFUA_2G14860)-RELATED"/>
    <property type="match status" value="1"/>
</dbReference>
<dbReference type="InterPro" id="IPR050266">
    <property type="entry name" value="AB_hydrolase_sf"/>
</dbReference>
<dbReference type="AlphaFoldDB" id="A0A7I9UUG4"/>
<proteinExistence type="predicted"/>
<organism evidence="3 4">
    <name type="scientific">Gordonia crocea</name>
    <dbReference type="NCBI Taxonomy" id="589162"/>
    <lineage>
        <taxon>Bacteria</taxon>
        <taxon>Bacillati</taxon>
        <taxon>Actinomycetota</taxon>
        <taxon>Actinomycetes</taxon>
        <taxon>Mycobacteriales</taxon>
        <taxon>Gordoniaceae</taxon>
        <taxon>Gordonia</taxon>
    </lineage>
</organism>
<accession>A0A7I9UUG4</accession>
<comment type="caution">
    <text evidence="3">The sequence shown here is derived from an EMBL/GenBank/DDBJ whole genome shotgun (WGS) entry which is preliminary data.</text>
</comment>
<evidence type="ECO:0000313" key="3">
    <source>
        <dbReference type="EMBL" id="GED96747.1"/>
    </source>
</evidence>
<dbReference type="RefSeq" id="WP_186343297.1">
    <property type="nucleotide sequence ID" value="NZ_BJOU01000001.1"/>
</dbReference>
<dbReference type="PANTHER" id="PTHR43798">
    <property type="entry name" value="MONOACYLGLYCEROL LIPASE"/>
    <property type="match status" value="1"/>
</dbReference>
<gene>
    <name evidence="3" type="ORF">nbrc107697_07860</name>
</gene>
<protein>
    <recommendedName>
        <fullName evidence="2">AB hydrolase-1 domain-containing protein</fullName>
    </recommendedName>
</protein>
<dbReference type="InterPro" id="IPR029058">
    <property type="entry name" value="AB_hydrolase_fold"/>
</dbReference>
<name>A0A7I9UUG4_9ACTN</name>
<dbReference type="GO" id="GO:0016020">
    <property type="term" value="C:membrane"/>
    <property type="evidence" value="ECO:0007669"/>
    <property type="project" value="TreeGrafter"/>
</dbReference>
<dbReference type="Pfam" id="PF12697">
    <property type="entry name" value="Abhydrolase_6"/>
    <property type="match status" value="1"/>
</dbReference>